<comment type="caution">
    <text evidence="2">The sequence shown here is derived from an EMBL/GenBank/DDBJ whole genome shotgun (WGS) entry which is preliminary data.</text>
</comment>
<accession>A0A9P5Y5T0</accession>
<dbReference type="PANTHER" id="PTHR31687:SF3">
    <property type="entry name" value="PROTEIN URG3"/>
    <property type="match status" value="1"/>
</dbReference>
<dbReference type="Proteomes" id="UP000807353">
    <property type="component" value="Unassembled WGS sequence"/>
</dbReference>
<dbReference type="OrthoDB" id="2153176at2759"/>
<evidence type="ECO:0000313" key="3">
    <source>
        <dbReference type="Proteomes" id="UP000807353"/>
    </source>
</evidence>
<organism evidence="2 3">
    <name type="scientific">Collybia nuda</name>
    <dbReference type="NCBI Taxonomy" id="64659"/>
    <lineage>
        <taxon>Eukaryota</taxon>
        <taxon>Fungi</taxon>
        <taxon>Dikarya</taxon>
        <taxon>Basidiomycota</taxon>
        <taxon>Agaricomycotina</taxon>
        <taxon>Agaricomycetes</taxon>
        <taxon>Agaricomycetidae</taxon>
        <taxon>Agaricales</taxon>
        <taxon>Tricholomatineae</taxon>
        <taxon>Clitocybaceae</taxon>
        <taxon>Collybia</taxon>
    </lineage>
</organism>
<evidence type="ECO:0000313" key="2">
    <source>
        <dbReference type="EMBL" id="KAF9463204.1"/>
    </source>
</evidence>
<feature type="region of interest" description="Disordered" evidence="1">
    <location>
        <begin position="415"/>
        <end position="436"/>
    </location>
</feature>
<protein>
    <submittedName>
        <fullName evidence="2">DUF1688-domain-containing protein</fullName>
    </submittedName>
</protein>
<sequence>MNIAGNITLEQKAEYLRTLPAIRERCQRVFELAKEGNLQYFDYHPEKEVDVTAFCVEIMKRDYGSDFSSIKPHSRWRHMDAYVGRVLPIIAKWFARADPPDQREEIRRTVDLFVVSVLLDAGAGNDWTYHEKSSGKKFTRSEGLGIASIHMFDEGFFSSIANQPFRADADGLAKITSERVATAFQVTSSNPMVGVDGRANLLSSLGKALKASPEYFGEDGRPGNMIDFLEANSRMDGSKRVVPVSAIWKCLIDGLNPIWPSRARLAGVSLGDVWPCSALKSSNAAPDSEGDDLVPFHKLTMWITYSLIEVFERVANWKVEGLEDLTGLPEYRNGGLLVDFGVLTLKPAALPVDSRSGLPSVPTSHPAIAEWRALTVVELDRIADLIRENLGLTAAQLTLAQILEGATWKGGREIAKQKRPDTGGPPIEIESDGTVF</sequence>
<keyword evidence="3" id="KW-1185">Reference proteome</keyword>
<name>A0A9P5Y5T0_9AGAR</name>
<dbReference type="PANTHER" id="PTHR31687">
    <property type="match status" value="1"/>
</dbReference>
<evidence type="ECO:0000256" key="1">
    <source>
        <dbReference type="SAM" id="MobiDB-lite"/>
    </source>
</evidence>
<dbReference type="Pfam" id="PF07958">
    <property type="entry name" value="DUF1688"/>
    <property type="match status" value="1"/>
</dbReference>
<gene>
    <name evidence="2" type="ORF">BDZ94DRAFT_1164292</name>
</gene>
<dbReference type="AlphaFoldDB" id="A0A9P5Y5T0"/>
<dbReference type="EMBL" id="MU150264">
    <property type="protein sequence ID" value="KAF9463204.1"/>
    <property type="molecule type" value="Genomic_DNA"/>
</dbReference>
<reference evidence="2" key="1">
    <citation type="submission" date="2020-11" db="EMBL/GenBank/DDBJ databases">
        <authorList>
            <consortium name="DOE Joint Genome Institute"/>
            <person name="Ahrendt S."/>
            <person name="Riley R."/>
            <person name="Andreopoulos W."/>
            <person name="Labutti K."/>
            <person name="Pangilinan J."/>
            <person name="Ruiz-Duenas F.J."/>
            <person name="Barrasa J.M."/>
            <person name="Sanchez-Garcia M."/>
            <person name="Camarero S."/>
            <person name="Miyauchi S."/>
            <person name="Serrano A."/>
            <person name="Linde D."/>
            <person name="Babiker R."/>
            <person name="Drula E."/>
            <person name="Ayuso-Fernandez I."/>
            <person name="Pacheco R."/>
            <person name="Padilla G."/>
            <person name="Ferreira P."/>
            <person name="Barriuso J."/>
            <person name="Kellner H."/>
            <person name="Castanera R."/>
            <person name="Alfaro M."/>
            <person name="Ramirez L."/>
            <person name="Pisabarro A.G."/>
            <person name="Kuo A."/>
            <person name="Tritt A."/>
            <person name="Lipzen A."/>
            <person name="He G."/>
            <person name="Yan M."/>
            <person name="Ng V."/>
            <person name="Cullen D."/>
            <person name="Martin F."/>
            <person name="Rosso M.-N."/>
            <person name="Henrissat B."/>
            <person name="Hibbett D."/>
            <person name="Martinez A.T."/>
            <person name="Grigoriev I.V."/>
        </authorList>
    </citation>
    <scope>NUCLEOTIDE SEQUENCE</scope>
    <source>
        <strain evidence="2">CBS 247.69</strain>
    </source>
</reference>
<proteinExistence type="predicted"/>
<dbReference type="InterPro" id="IPR012469">
    <property type="entry name" value="DUF1688"/>
</dbReference>